<protein>
    <submittedName>
        <fullName evidence="1">Uncharacterized protein</fullName>
    </submittedName>
</protein>
<evidence type="ECO:0000313" key="2">
    <source>
        <dbReference type="Proteomes" id="UP000831701"/>
    </source>
</evidence>
<dbReference type="EMBL" id="CM041535">
    <property type="protein sequence ID" value="KAI3372377.1"/>
    <property type="molecule type" value="Genomic_DNA"/>
</dbReference>
<reference evidence="1" key="1">
    <citation type="submission" date="2022-04" db="EMBL/GenBank/DDBJ databases">
        <title>Jade perch genome.</title>
        <authorList>
            <person name="Chao B."/>
        </authorList>
    </citation>
    <scope>NUCLEOTIDE SEQUENCE</scope>
    <source>
        <strain evidence="1">CB-2022</strain>
    </source>
</reference>
<proteinExistence type="predicted"/>
<gene>
    <name evidence="1" type="ORF">L3Q82_022872</name>
</gene>
<feature type="non-terminal residue" evidence="1">
    <location>
        <position position="1"/>
    </location>
</feature>
<accession>A0ACB8WX16</accession>
<dbReference type="Proteomes" id="UP000831701">
    <property type="component" value="Chromosome 5"/>
</dbReference>
<sequence length="1705" mass="189971">VLTNVMESETQTTERETPPQHWRSCKLIIDPALTKGLFKVYRYEGQHFNIPVEDLGLFPVETVRDPRICRLWSKCNKTDLSVPKFKVDEWYVGPVPPKEVTFSRLNDNVREVFLTNMCKKYGNIEEVEIFYNPKNKKHLGIAKVVFDTVRAAKGAVQQLHQTSVMGNVIHVEIDPKGENRARYLQLLLHGLYTPWTLPVGSSERALQSLIDSLLGSAAAQRQGSVSSPTSIATPLSLDTAYSSIWQDTPCSFGLTPRSQGTPRTPCLSATPFSQDSCYSSLQATPVLQGEPSSYSVHKPLRRELCLRKPARYHRGSSEISDVSLILRHCQPHHTIPHTSTQIQTSSQELALWGHNAQSSTHNDTEASSDSPCQESRDVVTSTSKHLNCNSFSILSINFTADRQTASPPDDHACVTDLSASTVNCSSSSPQPQVESLDSRIESLLINSQSANPLYFDRKTLEADVHSQDSPTSPCVANASPFSDDSLVSTQNYCESFTASHQRSYNDEVENEEDETSQAVLFLTRNCQSPTSADFTHFERSVNHEKDAKSFQSLSHPKEFHAANEEKENSTKEISSLPQPPSFSSLNSTTQLLNSTPPPAIRPGCPHPPVTPFPFPIPPFPPSIPPVPPRLPNGTIPIPPPGWIPPPGHHTGIPIPPPPIPPPPSIPPPPTFLGPPLPLMVQPSVPPPVHPYSLPMQPAGSLDKGNLPKLSNAPLPFLRPPWPAPPFPRFNPFMPPPDYPLVRENPHKITVEKVLEVLMDELKSIIKKDITRRMIEGVAFKAFEDWWNCQEKKTKIQVSPLKTGAASVEERTKLKNPLSHIKGKKPPLPSFRVKRKRADEPATSEEIENVSGSTHERAVLDVQRKDDTVRPAAERAKRRHARPHELDSDDDGDGGKEEDNTLRDEGVISDKVEATAPVEDRPQILCDRDDRADGDDSTRPEDEKETAPEHTEDEDAAIFQTSDGVHCLDSDTFSESSSSEESEYSSSDLDSSDSLSSASFEDSSCSDLSPEDEDIEGDGEDDRSSECIVISSDEESMELDPPVTPSAPLTPGAQLELGLPDWSAEFHGEAIVENHCAPCQQDTCELNAMMELQTSEALDYLQHLSPLGLPVAEPYLDVEMESPEWTVESPENIENLRPITPTGCLMDSDPDLLIRRKPTSPTEEEVERPRTPGKGIVAELESEESVSEADEVLSLSPTSGELALAPTSLLASYPSYQDMPKTPGREDRSGWTQFSSGRAPATPGREATVSDGSIVMFPTLSSPSPLPCLSSDPYITAPKTPGRDIILPRRSIVYKRKTQMVTTSQPLSCDFLRGSSISVSSPCSLSESSSASPDWRGVWISPGVRMKPLQGLENMPGLLDEENRGETEKSILRRKQLRRLKRRWRIHQRQRLLKRLSGFLSSHGRPHGRRSLCEERRILHRVWKEGLDEEDARLLQCSYERLQEQDSGFVYISYCVLDVLNCCSLTKVLTEKSEELRSWQPHHRTGSARSEGFYKISRKDKLKYLNITKLTTELPSTSTQQGTSIPAQQQTSLRAGSDFRSEQRRLLSSFSCDSDLVKFNQLKFRKKRIRFSRSHIHEWGLFAMEPIAADEMVIEYVGQTIRQVIADMREQRYEEEGIGSSYLFRVDEDTIIDATKCGNLARFINHSCNPNCYAKIITVESQKKIVIYSRQPISINEEITYDYKFPIEETKIPCLCGADSCRGSLN</sequence>
<organism evidence="1 2">
    <name type="scientific">Scortum barcoo</name>
    <name type="common">barcoo grunter</name>
    <dbReference type="NCBI Taxonomy" id="214431"/>
    <lineage>
        <taxon>Eukaryota</taxon>
        <taxon>Metazoa</taxon>
        <taxon>Chordata</taxon>
        <taxon>Craniata</taxon>
        <taxon>Vertebrata</taxon>
        <taxon>Euteleostomi</taxon>
        <taxon>Actinopterygii</taxon>
        <taxon>Neopterygii</taxon>
        <taxon>Teleostei</taxon>
        <taxon>Neoteleostei</taxon>
        <taxon>Acanthomorphata</taxon>
        <taxon>Eupercaria</taxon>
        <taxon>Centrarchiformes</taxon>
        <taxon>Terapontoidei</taxon>
        <taxon>Terapontidae</taxon>
        <taxon>Scortum</taxon>
    </lineage>
</organism>
<name>A0ACB8WX16_9TELE</name>
<comment type="caution">
    <text evidence="1">The sequence shown here is derived from an EMBL/GenBank/DDBJ whole genome shotgun (WGS) entry which is preliminary data.</text>
</comment>
<keyword evidence="2" id="KW-1185">Reference proteome</keyword>
<evidence type="ECO:0000313" key="1">
    <source>
        <dbReference type="EMBL" id="KAI3372377.1"/>
    </source>
</evidence>